<dbReference type="PANTHER" id="PTHR32305:SF15">
    <property type="entry name" value="PROTEIN RHSA-RELATED"/>
    <property type="match status" value="1"/>
</dbReference>
<name>A0ABX7IBS0_9BACT</name>
<evidence type="ECO:0000256" key="3">
    <source>
        <dbReference type="SAM" id="MobiDB-lite"/>
    </source>
</evidence>
<dbReference type="InterPro" id="IPR022385">
    <property type="entry name" value="Rhs_assc_core"/>
</dbReference>
<dbReference type="RefSeq" id="WP_204657267.1">
    <property type="nucleotide sequence ID" value="NZ_CP056775.1"/>
</dbReference>
<keyword evidence="2" id="KW-0175">Coiled coil</keyword>
<feature type="domain" description="Teneurin-like YD-shell" evidence="4">
    <location>
        <begin position="357"/>
        <end position="477"/>
    </location>
</feature>
<feature type="compositionally biased region" description="Basic and acidic residues" evidence="3">
    <location>
        <begin position="785"/>
        <end position="803"/>
    </location>
</feature>
<evidence type="ECO:0000256" key="2">
    <source>
        <dbReference type="SAM" id="Coils"/>
    </source>
</evidence>
<organism evidence="5 6">
    <name type="scientific">Dyadobacter sandarakinus</name>
    <dbReference type="NCBI Taxonomy" id="2747268"/>
    <lineage>
        <taxon>Bacteria</taxon>
        <taxon>Pseudomonadati</taxon>
        <taxon>Bacteroidota</taxon>
        <taxon>Cytophagia</taxon>
        <taxon>Cytophagales</taxon>
        <taxon>Spirosomataceae</taxon>
        <taxon>Dyadobacter</taxon>
    </lineage>
</organism>
<reference evidence="5 6" key="1">
    <citation type="submission" date="2020-06" db="EMBL/GenBank/DDBJ databases">
        <title>Dyadobacter sandarakinus sp. nov., isolated from the soil of the Arctic Yellow River Station.</title>
        <authorList>
            <person name="Zhang Y."/>
            <person name="Peng F."/>
        </authorList>
    </citation>
    <scope>NUCLEOTIDE SEQUENCE [LARGE SCALE GENOMIC DNA]</scope>
    <source>
        <strain evidence="5 6">Q3-56</strain>
    </source>
</reference>
<dbReference type="NCBIfam" id="TIGR03696">
    <property type="entry name" value="Rhs_assc_core"/>
    <property type="match status" value="1"/>
</dbReference>
<dbReference type="InterPro" id="IPR050708">
    <property type="entry name" value="T6SS_VgrG/RHS"/>
</dbReference>
<dbReference type="EMBL" id="CP056775">
    <property type="protein sequence ID" value="QRR02376.1"/>
    <property type="molecule type" value="Genomic_DNA"/>
</dbReference>
<feature type="region of interest" description="Disordered" evidence="3">
    <location>
        <begin position="785"/>
        <end position="804"/>
    </location>
</feature>
<evidence type="ECO:0000259" key="4">
    <source>
        <dbReference type="Pfam" id="PF25023"/>
    </source>
</evidence>
<gene>
    <name evidence="5" type="ORF">HWI92_16395</name>
</gene>
<keyword evidence="1" id="KW-0677">Repeat</keyword>
<proteinExistence type="predicted"/>
<evidence type="ECO:0000313" key="6">
    <source>
        <dbReference type="Proteomes" id="UP000612680"/>
    </source>
</evidence>
<dbReference type="PANTHER" id="PTHR32305">
    <property type="match status" value="1"/>
</dbReference>
<sequence length="844" mass="92222">MQPAYQDVASLTDHAFTYDYDERQRLIVKRVPGQGATELVYDQYDRLALSRDPGQLGRGVWGFTKYDALDRPIASGEITSSATRTDWSVIVDALTQHHEERANAGIAGYTLDKTAPKTASEADLLSITFYDDYQFSKAAGLAYTPVYYPACNPAVKGQLTGSRTRMLSGSGNLGSWLTAVTYYDTEYRPIQVSRELYELGAGAVERASTQYKYDLAPIAAQQKTEQLLSGNIVNTHLASYTYDHADRLLDVKEKVTAGAGTAEAYTTAQRYNALGQLQSKWLHSTDGIHYLRKTNYTHNIRGWLSEGKTVYKKNENGPELPYFGFGLTYQKANTYTNGNISQMQWANPDEASFTKGLTFTYDGANRLTGSTGINGYADTESSITYDKNGNIKTLNRAGAATDNLAYTYTGNRLSAVSDNSASNTGVKSGSSTFAYDLNGNMTSDGTRGAALTYNQVDQPKSVTIAGKTQVYDYDASGEKHKYAADTITLKYAGAFEYRQVGANNNFYRLSLSEGQAVMRNGKLVFEYYLKDHLGNVRVVFDQKGNVLQRTDYYPFGLEIDRKNPVQMPAVRNAINRYNFLGRENQVGTGYIDLVRRFYDPTIGRFIQIDPVIETQEHLSVYQYGWNNPILRSDPNGDMPECCGGIGDFLTGVGQAINENMGWGNPMTAQPGYVDSYNAGRTVGHYASIVIGATGVAGGAAGIAASGGIVGGSGGAAIPVAAVVATGSAGLAALGNKVAVSAIDNLKNDKGRINANAYSDRTDKQLQSSKSSYEKLITEHKQKLNDFKSDPLGKSDPNKLKEAMKGGADAVKKFLQGRVESLNKQIKKQEGELNKINQEIDRRNQ</sequence>
<feature type="coiled-coil region" evidence="2">
    <location>
        <begin position="811"/>
        <end position="838"/>
    </location>
</feature>
<accession>A0ABX7IBS0</accession>
<dbReference type="InterPro" id="IPR056823">
    <property type="entry name" value="TEN-like_YD-shell"/>
</dbReference>
<evidence type="ECO:0000313" key="5">
    <source>
        <dbReference type="EMBL" id="QRR02376.1"/>
    </source>
</evidence>
<evidence type="ECO:0000256" key="1">
    <source>
        <dbReference type="ARBA" id="ARBA00022737"/>
    </source>
</evidence>
<keyword evidence="6" id="KW-1185">Reference proteome</keyword>
<dbReference type="Proteomes" id="UP000612680">
    <property type="component" value="Chromosome"/>
</dbReference>
<dbReference type="Gene3D" id="2.180.10.10">
    <property type="entry name" value="RHS repeat-associated core"/>
    <property type="match status" value="1"/>
</dbReference>
<dbReference type="Pfam" id="PF25023">
    <property type="entry name" value="TEN_YD-shell"/>
    <property type="match status" value="1"/>
</dbReference>
<protein>
    <recommendedName>
        <fullName evidence="4">Teneurin-like YD-shell domain-containing protein</fullName>
    </recommendedName>
</protein>